<organism evidence="1 2">
    <name type="scientific">Ichthyobacterium seriolicida</name>
    <dbReference type="NCBI Taxonomy" id="242600"/>
    <lineage>
        <taxon>Bacteria</taxon>
        <taxon>Pseudomonadati</taxon>
        <taxon>Bacteroidota</taxon>
        <taxon>Flavobacteriia</taxon>
        <taxon>Flavobacteriales</taxon>
        <taxon>Ichthyobacteriaceae</taxon>
        <taxon>Ichthyobacterium</taxon>
    </lineage>
</organism>
<evidence type="ECO:0000313" key="1">
    <source>
        <dbReference type="EMBL" id="BAV94198.1"/>
    </source>
</evidence>
<accession>A0A1J1E4F2</accession>
<dbReference type="AlphaFoldDB" id="A0A1J1E4F2"/>
<dbReference type="PROSITE" id="PS51257">
    <property type="entry name" value="PROKAR_LIPOPROTEIN"/>
    <property type="match status" value="1"/>
</dbReference>
<reference evidence="1 2" key="1">
    <citation type="submission" date="2014-03" db="EMBL/GenBank/DDBJ databases">
        <title>complete genome sequence of Flavobacteriaceae bacterium JBKA-6.</title>
        <authorList>
            <person name="Takano T."/>
            <person name="Nakamura Y."/>
            <person name="Takuma S."/>
            <person name="Yasuike M."/>
            <person name="Matsuyama T."/>
            <person name="Sakai T."/>
            <person name="Fujiwara A."/>
            <person name="Kimoto K."/>
            <person name="Fukuda Y."/>
            <person name="Kondo H."/>
            <person name="Hirono I."/>
            <person name="Nakayasu C."/>
        </authorList>
    </citation>
    <scope>NUCLEOTIDE SEQUENCE [LARGE SCALE GENOMIC DNA]</scope>
    <source>
        <strain evidence="1 2">JBKA-6</strain>
    </source>
</reference>
<evidence type="ECO:0000313" key="2">
    <source>
        <dbReference type="Proteomes" id="UP000243197"/>
    </source>
</evidence>
<proteinExistence type="predicted"/>
<keyword evidence="2" id="KW-1185">Reference proteome</keyword>
<dbReference type="OrthoDB" id="1466621at2"/>
<gene>
    <name evidence="1" type="ORF">JBKA6_0185</name>
</gene>
<protein>
    <submittedName>
        <fullName evidence="1">Uncharacterized protein</fullName>
    </submittedName>
</protein>
<dbReference type="EMBL" id="AP014564">
    <property type="protein sequence ID" value="BAV94198.1"/>
    <property type="molecule type" value="Genomic_DNA"/>
</dbReference>
<dbReference type="Proteomes" id="UP000243197">
    <property type="component" value="Chromosome"/>
</dbReference>
<name>A0A1J1E4F2_9FLAO</name>
<dbReference type="Gene3D" id="2.60.40.2340">
    <property type="match status" value="1"/>
</dbReference>
<sequence length="501" mass="55979">MNYLFKSLSIFLISTAIFLVSCKKKENSYIVENYINIFEFENVKNAGKKLGGNLTPVAADEHNIYFNAPFGANLKGLMPTITLPQGVSISPSADEPQDFSRGKGVKYTVRSISGKTQVNVKIDIANAKKLVEIKSVVFSKDKNKLSDDSESVNEFYKGFFIKKTPERTYEAYDREEKEFNAKISIIKNDIYVQIPYNPVLEVKEAGNLTATVTFANTPDNVSLINGLPLSPVSVNSINLEVPINIGNKEFSHANMLRGITKRIRFSKDFGSKNLIEDYLVHFQYDTDELSDQCDLFPVTLGLGESVDNLAFTKDYLHNGEKVNNTYMCSLLAQKNDKGADQWPCGAVNVPTITPVLTKLITDDMGFSESSPIEIHFKKEVSMGAKNVFDIALKNDLKKLADGKKMPNFKFIADNVVLPDGAFFSIEGLRGSNCNKPRVQNICVQNPTELFNMYNLIPLKNNGIIFKVVAQNGVNYKIYRLLFENKYKDNSSVLSVVSTAKK</sequence>
<dbReference type="KEGG" id="ise:JBKA6_0185"/>
<dbReference type="RefSeq" id="WP_096684907.1">
    <property type="nucleotide sequence ID" value="NZ_AP014564.1"/>
</dbReference>